<protein>
    <submittedName>
        <fullName evidence="1">Uncharacterized protein</fullName>
    </submittedName>
</protein>
<dbReference type="AlphaFoldDB" id="A0A3P6T569"/>
<dbReference type="Proteomes" id="UP000277928">
    <property type="component" value="Unassembled WGS sequence"/>
</dbReference>
<dbReference type="OMA" id="HNIFPTD"/>
<proteinExistence type="predicted"/>
<dbReference type="EMBL" id="UYRX01000155">
    <property type="protein sequence ID" value="VDK75765.1"/>
    <property type="molecule type" value="Genomic_DNA"/>
</dbReference>
<evidence type="ECO:0000313" key="1">
    <source>
        <dbReference type="EMBL" id="VDK75765.1"/>
    </source>
</evidence>
<gene>
    <name evidence="1" type="ORF">NLS_LOCUS3054</name>
</gene>
<reference evidence="1 2" key="1">
    <citation type="submission" date="2018-08" db="EMBL/GenBank/DDBJ databases">
        <authorList>
            <person name="Laetsch R D."/>
            <person name="Stevens L."/>
            <person name="Kumar S."/>
            <person name="Blaxter L. M."/>
        </authorList>
    </citation>
    <scope>NUCLEOTIDE SEQUENCE [LARGE SCALE GENOMIC DNA]</scope>
</reference>
<name>A0A3P6T569_LITSI</name>
<keyword evidence="2" id="KW-1185">Reference proteome</keyword>
<sequence>MYVLFLIATVCMIQKTEHLVSRENLNLMHDEEYRQFCRKSSFQKGNSYKSVQINNAARNEFILIQVVKTKTDCNFELIAVANSNEQIAVHNIFPTDHPNQNVMLLVASSKLLRQENYFRVWYHGGGILRKKPYDGSEGLKYVQIIPEPKCATKKEEGKNQTTSFVHITMLRMRLPITNNTEQIWKRIGEAADMQQPKFRSYQTLSQYQKSIFVPDSFIGKHSSTIILPYYLHYSQLFYLLLHIHCYFN</sequence>
<dbReference type="OrthoDB" id="5789481at2759"/>
<organism evidence="1 2">
    <name type="scientific">Litomosoides sigmodontis</name>
    <name type="common">Filarial nematode worm</name>
    <dbReference type="NCBI Taxonomy" id="42156"/>
    <lineage>
        <taxon>Eukaryota</taxon>
        <taxon>Metazoa</taxon>
        <taxon>Ecdysozoa</taxon>
        <taxon>Nematoda</taxon>
        <taxon>Chromadorea</taxon>
        <taxon>Rhabditida</taxon>
        <taxon>Spirurina</taxon>
        <taxon>Spiruromorpha</taxon>
        <taxon>Filarioidea</taxon>
        <taxon>Onchocercidae</taxon>
        <taxon>Litomosoides</taxon>
    </lineage>
</organism>
<accession>A0A3P6T569</accession>
<evidence type="ECO:0000313" key="2">
    <source>
        <dbReference type="Proteomes" id="UP000277928"/>
    </source>
</evidence>